<gene>
    <name evidence="2" type="ORF">CYJ10_10875</name>
</gene>
<dbReference type="Pfam" id="PF09977">
    <property type="entry name" value="Tad_C"/>
    <property type="match status" value="1"/>
</dbReference>
<evidence type="ECO:0000259" key="1">
    <source>
        <dbReference type="Pfam" id="PF09977"/>
    </source>
</evidence>
<dbReference type="InterPro" id="IPR018705">
    <property type="entry name" value="DUF2134_membrane"/>
</dbReference>
<organism evidence="2 3">
    <name type="scientific">Cupriavidus pauculus</name>
    <dbReference type="NCBI Taxonomy" id="82633"/>
    <lineage>
        <taxon>Bacteria</taxon>
        <taxon>Pseudomonadati</taxon>
        <taxon>Pseudomonadota</taxon>
        <taxon>Betaproteobacteria</taxon>
        <taxon>Burkholderiales</taxon>
        <taxon>Burkholderiaceae</taxon>
        <taxon>Cupriavidus</taxon>
    </lineage>
</organism>
<evidence type="ECO:0000313" key="2">
    <source>
        <dbReference type="EMBL" id="PLQ01012.1"/>
    </source>
</evidence>
<reference evidence="2 3" key="1">
    <citation type="submission" date="2017-12" db="EMBL/GenBank/DDBJ databases">
        <title>Genome sequence of the active heterotrophic nitrifier-denitrifier, Cupriavidus pauculus UM1.</title>
        <authorList>
            <person name="Putonti C."/>
            <person name="Castignetti D."/>
        </authorList>
    </citation>
    <scope>NUCLEOTIDE SEQUENCE [LARGE SCALE GENOMIC DNA]</scope>
    <source>
        <strain evidence="2 3">UM1</strain>
    </source>
</reference>
<dbReference type="AlphaFoldDB" id="A0A2N5CFQ4"/>
<feature type="domain" description="DUF2134" evidence="1">
    <location>
        <begin position="39"/>
        <end position="152"/>
    </location>
</feature>
<evidence type="ECO:0000313" key="3">
    <source>
        <dbReference type="Proteomes" id="UP000234341"/>
    </source>
</evidence>
<protein>
    <recommendedName>
        <fullName evidence="1">DUF2134 domain-containing protein</fullName>
    </recommendedName>
</protein>
<dbReference type="OrthoDB" id="8534992at2"/>
<comment type="caution">
    <text evidence="2">The sequence shown here is derived from an EMBL/GenBank/DDBJ whole genome shotgun (WGS) entry which is preliminary data.</text>
</comment>
<dbReference type="EMBL" id="PJRP01000003">
    <property type="protein sequence ID" value="PLQ01012.1"/>
    <property type="molecule type" value="Genomic_DNA"/>
</dbReference>
<proteinExistence type="predicted"/>
<name>A0A2N5CFQ4_9BURK</name>
<sequence>MAAVLIATVAIGALVSIDVGFVFYSQRQLQKSVDLAALSGAQQLKRADDLPTTTANVMASVTAAASQNGYPNAVGPDCAEAASGAGDGMRTCLGVWDPADAANGDGVRHFNAGYDTTTLSPNAVRVQGTLTVPLLFVLPGGTSRQLHAEAIAAASPPVASFSLGSGLLNVSTANGILSLLLGNAVNLSAADWSGLVGANVTLDQLRLQANAGTVNQLLDTTLSIQDFYALVLTAAGKQSLLGVALGSPATQLGLNGIGTTLTLGQMLDLGVLTPAASSAAEVGLNVASLLTTAAYVARGSSAVSLDGLNLNLGIASATGSLYVIEPPKVAVGPARQLPDGTWKTTASTGQIGLKLSLAASIGVGAIANAALNVPLWLKVGTAKGDLTQLQCAATPAQRTATINVSTHIAQACLAGQGADCAPNGVPVNLVSVTLLGGLLASTNITSLPVPMQTSDAGTGNDIVLSPGGHVQTSGSNPLKSAVGNLLAALNPSFSIKLAALDLASVNAGDVLGLFLRPVADLLDEVVIRLLNTLGISIANADVWLNGVDCNNAELVF</sequence>
<accession>A0A2N5CFQ4</accession>
<dbReference type="Proteomes" id="UP000234341">
    <property type="component" value="Unassembled WGS sequence"/>
</dbReference>